<comment type="similarity">
    <text evidence="1">Belongs to the bacterial sugar transferase family.</text>
</comment>
<keyword evidence="4" id="KW-1185">Reference proteome</keyword>
<name>A0ABQ2HXL4_9MICO</name>
<evidence type="ECO:0000256" key="1">
    <source>
        <dbReference type="ARBA" id="ARBA00006464"/>
    </source>
</evidence>
<dbReference type="Pfam" id="PF02397">
    <property type="entry name" value="Bac_transf"/>
    <property type="match status" value="1"/>
</dbReference>
<dbReference type="PANTHER" id="PTHR30576:SF10">
    <property type="entry name" value="SLL5057 PROTEIN"/>
    <property type="match status" value="1"/>
</dbReference>
<dbReference type="RefSeq" id="WP_229674945.1">
    <property type="nucleotide sequence ID" value="NZ_BMNZ01000004.1"/>
</dbReference>
<protein>
    <recommendedName>
        <fullName evidence="2">Bacterial sugar transferase domain-containing protein</fullName>
    </recommendedName>
</protein>
<organism evidence="3 4">
    <name type="scientific">Terrabacter tumescens</name>
    <dbReference type="NCBI Taxonomy" id="60443"/>
    <lineage>
        <taxon>Bacteria</taxon>
        <taxon>Bacillati</taxon>
        <taxon>Actinomycetota</taxon>
        <taxon>Actinomycetes</taxon>
        <taxon>Micrococcales</taxon>
        <taxon>Intrasporangiaceae</taxon>
        <taxon>Terrabacter</taxon>
    </lineage>
</organism>
<dbReference type="EMBL" id="BMNZ01000004">
    <property type="protein sequence ID" value="GGM94645.1"/>
    <property type="molecule type" value="Genomic_DNA"/>
</dbReference>
<comment type="caution">
    <text evidence="3">The sequence shown here is derived from an EMBL/GenBank/DDBJ whole genome shotgun (WGS) entry which is preliminary data.</text>
</comment>
<dbReference type="PANTHER" id="PTHR30576">
    <property type="entry name" value="COLANIC BIOSYNTHESIS UDP-GLUCOSE LIPID CARRIER TRANSFERASE"/>
    <property type="match status" value="1"/>
</dbReference>
<evidence type="ECO:0000259" key="2">
    <source>
        <dbReference type="Pfam" id="PF02397"/>
    </source>
</evidence>
<gene>
    <name evidence="3" type="ORF">GCM10009721_21170</name>
</gene>
<proteinExistence type="inferred from homology"/>
<dbReference type="InterPro" id="IPR003362">
    <property type="entry name" value="Bact_transf"/>
</dbReference>
<reference evidence="4" key="1">
    <citation type="journal article" date="2019" name="Int. J. Syst. Evol. Microbiol.">
        <title>The Global Catalogue of Microorganisms (GCM) 10K type strain sequencing project: providing services to taxonomists for standard genome sequencing and annotation.</title>
        <authorList>
            <consortium name="The Broad Institute Genomics Platform"/>
            <consortium name="The Broad Institute Genome Sequencing Center for Infectious Disease"/>
            <person name="Wu L."/>
            <person name="Ma J."/>
        </authorList>
    </citation>
    <scope>NUCLEOTIDE SEQUENCE [LARGE SCALE GENOMIC DNA]</scope>
    <source>
        <strain evidence="4">JCM 1365</strain>
    </source>
</reference>
<evidence type="ECO:0000313" key="4">
    <source>
        <dbReference type="Proteomes" id="UP000623461"/>
    </source>
</evidence>
<evidence type="ECO:0000313" key="3">
    <source>
        <dbReference type="EMBL" id="GGM94645.1"/>
    </source>
</evidence>
<sequence length="195" mass="22185">MCKRATDIVVVLVLAPLWFPLVLAVAAGIMLTSPGGSVLFRQHRTGRDLRRFVILKFRTMVPNAEELKAELQHLNLRTWPDFKADPDPRVTALGRLLRCTSLDELPQLFNVIRGDMSLVGPRPTSLRPEAYEPWQLERFRGPAGLTGVWQVSGRAHPSFVQRVHLDLAYLERACWRLDMEILLRTVPQLVMRKGA</sequence>
<feature type="domain" description="Bacterial sugar transferase" evidence="2">
    <location>
        <begin position="3"/>
        <end position="190"/>
    </location>
</feature>
<accession>A0ABQ2HXL4</accession>
<dbReference type="Proteomes" id="UP000623461">
    <property type="component" value="Unassembled WGS sequence"/>
</dbReference>